<reference evidence="2 3" key="1">
    <citation type="submission" date="2021-10" db="EMBL/GenBank/DDBJ databases">
        <title>Anaerobic single-cell dispensing facilitates the cultivation of human gut bacteria.</title>
        <authorList>
            <person name="Afrizal A."/>
        </authorList>
    </citation>
    <scope>NUCLEOTIDE SEQUENCE [LARGE SCALE GENOMIC DNA]</scope>
    <source>
        <strain evidence="2 3">CLA-AA-H273</strain>
    </source>
</reference>
<evidence type="ECO:0000313" key="3">
    <source>
        <dbReference type="Proteomes" id="UP001197795"/>
    </source>
</evidence>
<proteinExistence type="predicted"/>
<name>A0AAE3A463_9FIRM</name>
<evidence type="ECO:0000313" key="2">
    <source>
        <dbReference type="EMBL" id="MCC2119800.1"/>
    </source>
</evidence>
<dbReference type="RefSeq" id="WP_227063921.1">
    <property type="nucleotide sequence ID" value="NZ_JAJEPV010000020.1"/>
</dbReference>
<keyword evidence="3" id="KW-1185">Reference proteome</keyword>
<gene>
    <name evidence="2" type="ORF">LKD75_09415</name>
</gene>
<dbReference type="AlphaFoldDB" id="A0AAE3A463"/>
<dbReference type="EMBL" id="JAJEPV010000020">
    <property type="protein sequence ID" value="MCC2119800.1"/>
    <property type="molecule type" value="Genomic_DNA"/>
</dbReference>
<keyword evidence="1" id="KW-0175">Coiled coil</keyword>
<organism evidence="2 3">
    <name type="scientific">Waltera acetigignens</name>
    <dbReference type="NCBI Taxonomy" id="2981769"/>
    <lineage>
        <taxon>Bacteria</taxon>
        <taxon>Bacillati</taxon>
        <taxon>Bacillota</taxon>
        <taxon>Clostridia</taxon>
        <taxon>Lachnospirales</taxon>
        <taxon>Lachnospiraceae</taxon>
        <taxon>Waltera</taxon>
    </lineage>
</organism>
<dbReference type="Proteomes" id="UP001197795">
    <property type="component" value="Unassembled WGS sequence"/>
</dbReference>
<accession>A0AAE3A463</accession>
<comment type="caution">
    <text evidence="2">The sequence shown here is derived from an EMBL/GenBank/DDBJ whole genome shotgun (WGS) entry which is preliminary data.</text>
</comment>
<feature type="coiled-coil region" evidence="1">
    <location>
        <begin position="36"/>
        <end position="97"/>
    </location>
</feature>
<protein>
    <submittedName>
        <fullName evidence="2">Uncharacterized protein</fullName>
    </submittedName>
</protein>
<sequence>MVWVLREFLRDDENLISLAVDISEYYKKLYTDNGYIAVLENELKETEKGIANLIKVIEKGVISDAVTSRLEKLEKDKANLKEAMEAEKLKYALAEDENSIKKYFDMYAKADFDDEDTRNKILDYFIDKIYVYNDRLVITWWYCDDRTTIELDTLTEITELQDKRSNRKCSTLTQITP</sequence>
<evidence type="ECO:0000256" key="1">
    <source>
        <dbReference type="SAM" id="Coils"/>
    </source>
</evidence>